<proteinExistence type="predicted"/>
<protein>
    <submittedName>
        <fullName evidence="1">Uncharacterized protein</fullName>
    </submittedName>
</protein>
<sequence length="53" mass="6092">MTGPAETVKNPGLAFKVHLRRKKNIHVRVYGKNKTRIYMLNPGYLTVSHFPVI</sequence>
<organism evidence="1 2">
    <name type="scientific">Desulfocucumis palustris</name>
    <dbReference type="NCBI Taxonomy" id="1898651"/>
    <lineage>
        <taxon>Bacteria</taxon>
        <taxon>Bacillati</taxon>
        <taxon>Bacillota</taxon>
        <taxon>Clostridia</taxon>
        <taxon>Eubacteriales</taxon>
        <taxon>Desulfocucumaceae</taxon>
        <taxon>Desulfocucumis</taxon>
    </lineage>
</organism>
<dbReference type="AlphaFoldDB" id="A0A2L2X8P6"/>
<evidence type="ECO:0000313" key="2">
    <source>
        <dbReference type="Proteomes" id="UP000239549"/>
    </source>
</evidence>
<evidence type="ECO:0000313" key="1">
    <source>
        <dbReference type="EMBL" id="GBF32555.1"/>
    </source>
</evidence>
<keyword evidence="2" id="KW-1185">Reference proteome</keyword>
<dbReference type="Proteomes" id="UP000239549">
    <property type="component" value="Unassembled WGS sequence"/>
</dbReference>
<reference evidence="2" key="1">
    <citation type="submission" date="2018-02" db="EMBL/GenBank/DDBJ databases">
        <title>Genome sequence of Desulfocucumis palustris strain NAW-5.</title>
        <authorList>
            <person name="Watanabe M."/>
            <person name="Kojima H."/>
            <person name="Fukui M."/>
        </authorList>
    </citation>
    <scope>NUCLEOTIDE SEQUENCE [LARGE SCALE GENOMIC DNA]</scope>
    <source>
        <strain evidence="2">NAW-5</strain>
    </source>
</reference>
<accession>A0A2L2X8P6</accession>
<comment type="caution">
    <text evidence="1">The sequence shown here is derived from an EMBL/GenBank/DDBJ whole genome shotgun (WGS) entry which is preliminary data.</text>
</comment>
<gene>
    <name evidence="1" type="ORF">DCCM_0751</name>
</gene>
<dbReference type="EMBL" id="BFAV01000042">
    <property type="protein sequence ID" value="GBF32555.1"/>
    <property type="molecule type" value="Genomic_DNA"/>
</dbReference>
<name>A0A2L2X8P6_9FIRM</name>